<dbReference type="SUPFAM" id="SSF56524">
    <property type="entry name" value="Oxidoreductase molybdopterin-binding domain"/>
    <property type="match status" value="1"/>
</dbReference>
<evidence type="ECO:0000313" key="3">
    <source>
        <dbReference type="EMBL" id="MCQ0970506.1"/>
    </source>
</evidence>
<proteinExistence type="predicted"/>
<dbReference type="Gene3D" id="3.90.420.10">
    <property type="entry name" value="Oxidoreductase, molybdopterin-binding domain"/>
    <property type="match status" value="1"/>
</dbReference>
<organism evidence="3 4">
    <name type="scientific">Paracoccus albicereus</name>
    <dbReference type="NCBI Taxonomy" id="2922394"/>
    <lineage>
        <taxon>Bacteria</taxon>
        <taxon>Pseudomonadati</taxon>
        <taxon>Pseudomonadota</taxon>
        <taxon>Alphaproteobacteria</taxon>
        <taxon>Rhodobacterales</taxon>
        <taxon>Paracoccaceae</taxon>
        <taxon>Paracoccus</taxon>
    </lineage>
</organism>
<keyword evidence="4" id="KW-1185">Reference proteome</keyword>
<comment type="caution">
    <text evidence="3">The sequence shown here is derived from an EMBL/GenBank/DDBJ whole genome shotgun (WGS) entry which is preliminary data.</text>
</comment>
<dbReference type="InterPro" id="IPR000572">
    <property type="entry name" value="OxRdtase_Mopterin-bd_dom"/>
</dbReference>
<evidence type="ECO:0000256" key="1">
    <source>
        <dbReference type="SAM" id="SignalP"/>
    </source>
</evidence>
<gene>
    <name evidence="3" type="ORF">MLD63_08730</name>
</gene>
<dbReference type="EMBL" id="JAKZEU010000002">
    <property type="protein sequence ID" value="MCQ0970506.1"/>
    <property type="molecule type" value="Genomic_DNA"/>
</dbReference>
<dbReference type="InterPro" id="IPR036374">
    <property type="entry name" value="OxRdtase_Mopterin-bd_sf"/>
</dbReference>
<evidence type="ECO:0000313" key="4">
    <source>
        <dbReference type="Proteomes" id="UP001203945"/>
    </source>
</evidence>
<name>A0ABT1MSJ4_9RHOB</name>
<dbReference type="RefSeq" id="WP_255329479.1">
    <property type="nucleotide sequence ID" value="NZ_JAKZEU010000002.1"/>
</dbReference>
<feature type="signal peptide" evidence="1">
    <location>
        <begin position="1"/>
        <end position="23"/>
    </location>
</feature>
<sequence length="165" mass="17915">MSYLVSRAALILSSALLVAPAFAQDAPLLTVEVQDKSRSYDLSSLKALGEAEVETTTIWTEGVHRFTGVPLATLLADAGIGTGAGSEGAIAATAINDYSISIPLDEIQPEVPIVAYWMDGEEMSVRDKGPLWIVFPYDSAEQYRTEVIYSQSIWQLDRISVTETE</sequence>
<reference evidence="3 4" key="1">
    <citation type="submission" date="2022-03" db="EMBL/GenBank/DDBJ databases">
        <authorList>
            <person name="He Y."/>
        </authorList>
    </citation>
    <scope>NUCLEOTIDE SEQUENCE [LARGE SCALE GENOMIC DNA]</scope>
    <source>
        <strain evidence="3 4">TK19116</strain>
    </source>
</reference>
<accession>A0ABT1MSJ4</accession>
<feature type="chain" id="PRO_5047529418" evidence="1">
    <location>
        <begin position="24"/>
        <end position="165"/>
    </location>
</feature>
<dbReference type="Pfam" id="PF00174">
    <property type="entry name" value="Oxidored_molyb"/>
    <property type="match status" value="1"/>
</dbReference>
<dbReference type="Proteomes" id="UP001203945">
    <property type="component" value="Unassembled WGS sequence"/>
</dbReference>
<feature type="domain" description="Oxidoreductase molybdopterin-binding" evidence="2">
    <location>
        <begin position="61"/>
        <end position="136"/>
    </location>
</feature>
<protein>
    <submittedName>
        <fullName evidence="3">Molybdopterin-dependent oxidoreductase</fullName>
    </submittedName>
</protein>
<evidence type="ECO:0000259" key="2">
    <source>
        <dbReference type="Pfam" id="PF00174"/>
    </source>
</evidence>
<keyword evidence="1" id="KW-0732">Signal</keyword>